<dbReference type="EMBL" id="PNBA02000006">
    <property type="protein sequence ID" value="KAG6419885.1"/>
    <property type="molecule type" value="Genomic_DNA"/>
</dbReference>
<organism evidence="2">
    <name type="scientific">Salvia splendens</name>
    <name type="common">Scarlet sage</name>
    <dbReference type="NCBI Taxonomy" id="180675"/>
    <lineage>
        <taxon>Eukaryota</taxon>
        <taxon>Viridiplantae</taxon>
        <taxon>Streptophyta</taxon>
        <taxon>Embryophyta</taxon>
        <taxon>Tracheophyta</taxon>
        <taxon>Spermatophyta</taxon>
        <taxon>Magnoliopsida</taxon>
        <taxon>eudicotyledons</taxon>
        <taxon>Gunneridae</taxon>
        <taxon>Pentapetalae</taxon>
        <taxon>asterids</taxon>
        <taxon>lamiids</taxon>
        <taxon>Lamiales</taxon>
        <taxon>Lamiaceae</taxon>
        <taxon>Nepetoideae</taxon>
        <taxon>Mentheae</taxon>
        <taxon>Salviinae</taxon>
        <taxon>Salvia</taxon>
        <taxon>Salvia subgen. Calosphace</taxon>
        <taxon>core Calosphace</taxon>
    </lineage>
</organism>
<feature type="domain" description="MATH" evidence="1">
    <location>
        <begin position="172"/>
        <end position="292"/>
    </location>
</feature>
<accession>A0A8X8XXE1</accession>
<reference evidence="2" key="2">
    <citation type="submission" date="2020-08" db="EMBL/GenBank/DDBJ databases">
        <title>Plant Genome Project.</title>
        <authorList>
            <person name="Zhang R.-G."/>
        </authorList>
    </citation>
    <scope>NUCLEOTIDE SEQUENCE</scope>
    <source>
        <strain evidence="2">Huo1</strain>
        <tissue evidence="2">Leaf</tissue>
    </source>
</reference>
<comment type="caution">
    <text evidence="2">The sequence shown here is derived from an EMBL/GenBank/DDBJ whole genome shotgun (WGS) entry which is preliminary data.</text>
</comment>
<name>A0A8X8XXE1_SALSN</name>
<dbReference type="SUPFAM" id="SSF49599">
    <property type="entry name" value="TRAF domain-like"/>
    <property type="match status" value="2"/>
</dbReference>
<protein>
    <recommendedName>
        <fullName evidence="1">MATH domain-containing protein</fullName>
    </recommendedName>
</protein>
<evidence type="ECO:0000313" key="3">
    <source>
        <dbReference type="Proteomes" id="UP000298416"/>
    </source>
</evidence>
<reference evidence="2" key="1">
    <citation type="submission" date="2018-01" db="EMBL/GenBank/DDBJ databases">
        <authorList>
            <person name="Mao J.F."/>
        </authorList>
    </citation>
    <scope>NUCLEOTIDE SEQUENCE</scope>
    <source>
        <strain evidence="2">Huo1</strain>
        <tissue evidence="2">Leaf</tissue>
    </source>
</reference>
<keyword evidence="3" id="KW-1185">Reference proteome</keyword>
<dbReference type="CDD" id="cd00121">
    <property type="entry name" value="MATH"/>
    <property type="match status" value="2"/>
</dbReference>
<dbReference type="PANTHER" id="PTHR46162:SF20">
    <property type="entry name" value="UBIQUITIN CARBOXYL-TERMINAL HYDROLASE 7-LIKE ISOFORM X1"/>
    <property type="match status" value="1"/>
</dbReference>
<feature type="domain" description="MATH" evidence="1">
    <location>
        <begin position="22"/>
        <end position="152"/>
    </location>
</feature>
<evidence type="ECO:0000313" key="2">
    <source>
        <dbReference type="EMBL" id="KAG6419885.1"/>
    </source>
</evidence>
<proteinExistence type="predicted"/>
<dbReference type="PROSITE" id="PS50144">
    <property type="entry name" value="MATH"/>
    <property type="match status" value="2"/>
</dbReference>
<gene>
    <name evidence="2" type="ORF">SASPL_116397</name>
</gene>
<dbReference type="PANTHER" id="PTHR46162">
    <property type="entry name" value="TRAF-LIKE FAMILY PROTEIN"/>
    <property type="match status" value="1"/>
</dbReference>
<dbReference type="Proteomes" id="UP000298416">
    <property type="component" value="Unassembled WGS sequence"/>
</dbReference>
<dbReference type="Gene3D" id="2.60.210.10">
    <property type="entry name" value="Apoptosis, Tumor Necrosis Factor Receptor Associated Protein 2, Chain A"/>
    <property type="match status" value="2"/>
</dbReference>
<evidence type="ECO:0000259" key="1">
    <source>
        <dbReference type="PROSITE" id="PS50144"/>
    </source>
</evidence>
<dbReference type="InterPro" id="IPR002083">
    <property type="entry name" value="MATH/TRAF_dom"/>
</dbReference>
<dbReference type="Pfam" id="PF22486">
    <property type="entry name" value="MATH_2"/>
    <property type="match status" value="2"/>
</dbReference>
<sequence>MSAANSSTGCQEFLKETRYASPANLLISIQSFSLFSKSVIDKYESRSFESGGYQWKLIIYPNGYNGECNSLSVHFSIADSDSLPVGWEVNAVFAFFIHNQIKDNYVCFRGVTRRFNAVIQRWGFSKLISKETLMNPTNGYVVGDNCVFGAEVLVIKSKRVNECLRLVKDAASIKREWKIPNFSKLGDIWRSEEFDVGECKWKVKLHPKGQHTLPKNEYMSLFLVLKSLPPHQRVKAEVLMSIKTNDSSFSKKYTHWFKNSSEDWGFSKFISLADIRAKGFLADDCCFLEIEITVQAIVREALEF</sequence>
<dbReference type="OrthoDB" id="1510855at2759"/>
<dbReference type="SMART" id="SM00061">
    <property type="entry name" value="MATH"/>
    <property type="match status" value="2"/>
</dbReference>
<dbReference type="InterPro" id="IPR008974">
    <property type="entry name" value="TRAF-like"/>
</dbReference>
<dbReference type="AlphaFoldDB" id="A0A8X8XXE1"/>